<name>A0ABS7NI57_9RHOB</name>
<dbReference type="RefSeq" id="WP_222509023.1">
    <property type="nucleotide sequence ID" value="NZ_JAHVJA010000007.1"/>
</dbReference>
<gene>
    <name evidence="1" type="ORF">KUV26_15750</name>
</gene>
<evidence type="ECO:0000313" key="2">
    <source>
        <dbReference type="Proteomes" id="UP000766629"/>
    </source>
</evidence>
<comment type="caution">
    <text evidence="1">The sequence shown here is derived from an EMBL/GenBank/DDBJ whole genome shotgun (WGS) entry which is preliminary data.</text>
</comment>
<accession>A0ABS7NI57</accession>
<organism evidence="1 2">
    <name type="scientific">Leisingera daeponensis</name>
    <dbReference type="NCBI Taxonomy" id="405746"/>
    <lineage>
        <taxon>Bacteria</taxon>
        <taxon>Pseudomonadati</taxon>
        <taxon>Pseudomonadota</taxon>
        <taxon>Alphaproteobacteria</taxon>
        <taxon>Rhodobacterales</taxon>
        <taxon>Roseobacteraceae</taxon>
        <taxon>Leisingera</taxon>
    </lineage>
</organism>
<dbReference type="Proteomes" id="UP000766629">
    <property type="component" value="Unassembled WGS sequence"/>
</dbReference>
<keyword evidence="2" id="KW-1185">Reference proteome</keyword>
<dbReference type="EMBL" id="JAHVJA010000007">
    <property type="protein sequence ID" value="MBY6140893.1"/>
    <property type="molecule type" value="Genomic_DNA"/>
</dbReference>
<evidence type="ECO:0000313" key="1">
    <source>
        <dbReference type="EMBL" id="MBY6140893.1"/>
    </source>
</evidence>
<reference evidence="1 2" key="1">
    <citation type="submission" date="2021-06" db="EMBL/GenBank/DDBJ databases">
        <title>50 bacteria genomes isolated from Dapeng, Shenzhen, China.</title>
        <authorList>
            <person name="Zheng W."/>
            <person name="Yu S."/>
            <person name="Huang Y."/>
        </authorList>
    </citation>
    <scope>NUCLEOTIDE SEQUENCE [LARGE SCALE GENOMIC DNA]</scope>
    <source>
        <strain evidence="1 2">DP1N14-2</strain>
    </source>
</reference>
<dbReference type="Gene3D" id="3.40.50.1110">
    <property type="entry name" value="SGNH hydrolase"/>
    <property type="match status" value="1"/>
</dbReference>
<sequence length="312" mass="33513">MMGRRGFLALSAAAGTLGLIVFATRGRSVPVPPPLSPPGGPLKVFHLGHSLVGPDMPHMLAQLAPEGHGYNSQLGSGTPLRAHWEPGEDILDFETTNRAPAFRDAKEAIGSGEYGAVVLTEMVELRDAVRYFDASKYLGKWANLAREAAPPPRLYLYETWHRLDDPGGWLARIDGDLEALWIGKLLGPDSRRNPRHPVYLIPGGQVMAAVARAAEAGDIPGLASRESLFARAPAGELDTIHFNDLGAYIVALTHYAVLYQRAPVGLPHQLHRADGTPAQSFSAETAANVQKIVWDAVRSCPRTGISGGETQA</sequence>
<protein>
    <submittedName>
        <fullName evidence="1">Uncharacterized protein</fullName>
    </submittedName>
</protein>
<proteinExistence type="predicted"/>
<dbReference type="InterPro" id="IPR036514">
    <property type="entry name" value="SGNH_hydro_sf"/>
</dbReference>